<comment type="caution">
    <text evidence="2">The sequence shown here is derived from an EMBL/GenBank/DDBJ whole genome shotgun (WGS) entry which is preliminary data.</text>
</comment>
<dbReference type="STRING" id="28092.WM40_14710"/>
<protein>
    <submittedName>
        <fullName evidence="2">Transposase</fullName>
    </submittedName>
</protein>
<dbReference type="InterPro" id="IPR010921">
    <property type="entry name" value="Trp_repressor/repl_initiator"/>
</dbReference>
<reference evidence="2 3" key="1">
    <citation type="submission" date="2015-03" db="EMBL/GenBank/DDBJ databases">
        <title>Draft Genome Sequence of Burkholderia andropogonis type strain ICMP2807, isolated from Sorghum bicolor.</title>
        <authorList>
            <person name="Lopes-Santos L."/>
            <person name="Castro D.B."/>
            <person name="Ottoboni L.M."/>
            <person name="Park D."/>
            <person name="Weirc B.S."/>
            <person name="Destefano S.A."/>
        </authorList>
    </citation>
    <scope>NUCLEOTIDE SEQUENCE [LARGE SCALE GENOMIC DNA]</scope>
    <source>
        <strain evidence="2 3">ICMP2807</strain>
    </source>
</reference>
<keyword evidence="3" id="KW-1185">Reference proteome</keyword>
<feature type="compositionally biased region" description="Polar residues" evidence="1">
    <location>
        <begin position="1"/>
        <end position="10"/>
    </location>
</feature>
<dbReference type="PATRIC" id="fig|28092.6.peg.3476"/>
<evidence type="ECO:0000313" key="2">
    <source>
        <dbReference type="EMBL" id="KKB62860.1"/>
    </source>
</evidence>
<feature type="region of interest" description="Disordered" evidence="1">
    <location>
        <begin position="1"/>
        <end position="25"/>
    </location>
</feature>
<evidence type="ECO:0000313" key="3">
    <source>
        <dbReference type="Proteomes" id="UP000033618"/>
    </source>
</evidence>
<organism evidence="2 3">
    <name type="scientific">Robbsia andropogonis</name>
    <dbReference type="NCBI Taxonomy" id="28092"/>
    <lineage>
        <taxon>Bacteria</taxon>
        <taxon>Pseudomonadati</taxon>
        <taxon>Pseudomonadota</taxon>
        <taxon>Betaproteobacteria</taxon>
        <taxon>Burkholderiales</taxon>
        <taxon>Burkholderiaceae</taxon>
        <taxon>Robbsia</taxon>
    </lineage>
</organism>
<dbReference type="AlphaFoldDB" id="A0A0F5JYU6"/>
<name>A0A0F5JYU6_9BURK</name>
<gene>
    <name evidence="2" type="ORF">WM40_14710</name>
</gene>
<accession>A0A0F5JYU6</accession>
<evidence type="ECO:0000256" key="1">
    <source>
        <dbReference type="SAM" id="MobiDB-lite"/>
    </source>
</evidence>
<proteinExistence type="predicted"/>
<dbReference type="Proteomes" id="UP000033618">
    <property type="component" value="Unassembled WGS sequence"/>
</dbReference>
<sequence>MSSDDTSSVHSEVVPRAQRRRFSPADKKRILEAADRCSMPGEIGALMRREGVYSLSLRTWRRQRESPGLEALAPKKNGPKPYEARIDARQLAQVTRERDRLQARLNKALLVIDVQKKLAALLVTPIEYTEKS</sequence>
<dbReference type="GO" id="GO:0043565">
    <property type="term" value="F:sequence-specific DNA binding"/>
    <property type="evidence" value="ECO:0007669"/>
    <property type="project" value="InterPro"/>
</dbReference>
<dbReference type="EMBL" id="LAQU01000015">
    <property type="protein sequence ID" value="KKB62860.1"/>
    <property type="molecule type" value="Genomic_DNA"/>
</dbReference>
<dbReference type="SUPFAM" id="SSF48295">
    <property type="entry name" value="TrpR-like"/>
    <property type="match status" value="1"/>
</dbReference>